<dbReference type="InterPro" id="IPR014710">
    <property type="entry name" value="RmlC-like_jellyroll"/>
</dbReference>
<dbReference type="Pfam" id="PF01381">
    <property type="entry name" value="HTH_3"/>
    <property type="match status" value="1"/>
</dbReference>
<evidence type="ECO:0000313" key="5">
    <source>
        <dbReference type="EMBL" id="GKT33659.1"/>
    </source>
</evidence>
<keyword evidence="2" id="KW-0238">DNA-binding</keyword>
<dbReference type="InterPro" id="IPR050807">
    <property type="entry name" value="TransReg_Diox_bact_type"/>
</dbReference>
<dbReference type="InterPro" id="IPR001387">
    <property type="entry name" value="Cro/C1-type_HTH"/>
</dbReference>
<protein>
    <submittedName>
        <fullName evidence="5">XRE family transcriptional regulator</fullName>
    </submittedName>
</protein>
<dbReference type="Pfam" id="PF07883">
    <property type="entry name" value="Cupin_2"/>
    <property type="match status" value="1"/>
</dbReference>
<dbReference type="Proteomes" id="UP001057375">
    <property type="component" value="Unassembled WGS sequence"/>
</dbReference>
<dbReference type="PROSITE" id="PS50943">
    <property type="entry name" value="HTH_CROC1"/>
    <property type="match status" value="1"/>
</dbReference>
<gene>
    <name evidence="5" type="ORF">ADUPG1_007469</name>
</gene>
<feature type="domain" description="HTH cro/C1-type" evidence="4">
    <location>
        <begin position="35"/>
        <end position="89"/>
    </location>
</feature>
<evidence type="ECO:0000259" key="4">
    <source>
        <dbReference type="PROSITE" id="PS50943"/>
    </source>
</evidence>
<dbReference type="InterPro" id="IPR013096">
    <property type="entry name" value="Cupin_2"/>
</dbReference>
<dbReference type="InterPro" id="IPR011051">
    <property type="entry name" value="RmlC_Cupin_sf"/>
</dbReference>
<sequence>LQRACGRDRNSETRRRMEVGMIMMKDVNLLLAANLRKIREERNLSLGQLADLSGVSKSMLGQIERGEANPSIGTIWKIANGLRVSFTSLLNEENQSVKIIHKVDTHMVAQEDDKFRLYSYVPFDPKHKFELYTVELEVGCFHESDAHVSGVEEYLVVHEGSIEVEINGQTYRLKTGDAITFVSDAIHTYRNIGDVFASATIVLYYPE</sequence>
<evidence type="ECO:0000313" key="6">
    <source>
        <dbReference type="Proteomes" id="UP001057375"/>
    </source>
</evidence>
<dbReference type="Gene3D" id="1.10.260.40">
    <property type="entry name" value="lambda repressor-like DNA-binding domains"/>
    <property type="match status" value="1"/>
</dbReference>
<accession>A0ABQ5KQM6</accession>
<proteinExistence type="predicted"/>
<dbReference type="Gene3D" id="2.60.120.10">
    <property type="entry name" value="Jelly Rolls"/>
    <property type="match status" value="1"/>
</dbReference>
<reference evidence="5" key="1">
    <citation type="submission" date="2022-03" db="EMBL/GenBank/DDBJ databases">
        <title>Draft genome sequence of Aduncisulcus paluster, a free-living microaerophilic Fornicata.</title>
        <authorList>
            <person name="Yuyama I."/>
            <person name="Kume K."/>
            <person name="Tamura T."/>
            <person name="Inagaki Y."/>
            <person name="Hashimoto T."/>
        </authorList>
    </citation>
    <scope>NUCLEOTIDE SEQUENCE</scope>
    <source>
        <strain evidence="5">NY0171</strain>
    </source>
</reference>
<keyword evidence="6" id="KW-1185">Reference proteome</keyword>
<keyword evidence="3" id="KW-0804">Transcription</keyword>
<feature type="non-terminal residue" evidence="5">
    <location>
        <position position="1"/>
    </location>
</feature>
<keyword evidence="1" id="KW-0805">Transcription regulation</keyword>
<dbReference type="SUPFAM" id="SSF51182">
    <property type="entry name" value="RmlC-like cupins"/>
    <property type="match status" value="1"/>
</dbReference>
<evidence type="ECO:0000256" key="2">
    <source>
        <dbReference type="ARBA" id="ARBA00023125"/>
    </source>
</evidence>
<evidence type="ECO:0000256" key="3">
    <source>
        <dbReference type="ARBA" id="ARBA00023163"/>
    </source>
</evidence>
<dbReference type="PANTHER" id="PTHR46797:SF23">
    <property type="entry name" value="HTH-TYPE TRANSCRIPTIONAL REGULATOR SUTR"/>
    <property type="match status" value="1"/>
</dbReference>
<organism evidence="5 6">
    <name type="scientific">Aduncisulcus paluster</name>
    <dbReference type="NCBI Taxonomy" id="2918883"/>
    <lineage>
        <taxon>Eukaryota</taxon>
        <taxon>Metamonada</taxon>
        <taxon>Carpediemonas-like organisms</taxon>
        <taxon>Aduncisulcus</taxon>
    </lineage>
</organism>
<dbReference type="InterPro" id="IPR010982">
    <property type="entry name" value="Lambda_DNA-bd_dom_sf"/>
</dbReference>
<name>A0ABQ5KQM6_9EUKA</name>
<dbReference type="SUPFAM" id="SSF47413">
    <property type="entry name" value="lambda repressor-like DNA-binding domains"/>
    <property type="match status" value="1"/>
</dbReference>
<evidence type="ECO:0000256" key="1">
    <source>
        <dbReference type="ARBA" id="ARBA00023015"/>
    </source>
</evidence>
<dbReference type="EMBL" id="BQXS01010392">
    <property type="protein sequence ID" value="GKT33659.1"/>
    <property type="molecule type" value="Genomic_DNA"/>
</dbReference>
<dbReference type="CDD" id="cd02209">
    <property type="entry name" value="cupin_XRE_C"/>
    <property type="match status" value="1"/>
</dbReference>
<comment type="caution">
    <text evidence="5">The sequence shown here is derived from an EMBL/GenBank/DDBJ whole genome shotgun (WGS) entry which is preliminary data.</text>
</comment>
<dbReference type="PANTHER" id="PTHR46797">
    <property type="entry name" value="HTH-TYPE TRANSCRIPTIONAL REGULATOR"/>
    <property type="match status" value="1"/>
</dbReference>
<dbReference type="CDD" id="cd00093">
    <property type="entry name" value="HTH_XRE"/>
    <property type="match status" value="1"/>
</dbReference>
<dbReference type="SMART" id="SM00530">
    <property type="entry name" value="HTH_XRE"/>
    <property type="match status" value="1"/>
</dbReference>